<dbReference type="GO" id="GO:0009733">
    <property type="term" value="P:response to auxin"/>
    <property type="evidence" value="ECO:0007669"/>
    <property type="project" value="InterPro"/>
</dbReference>
<evidence type="ECO:0000313" key="3">
    <source>
        <dbReference type="Proteomes" id="UP001370490"/>
    </source>
</evidence>
<protein>
    <submittedName>
        <fullName evidence="2">Small auxin-up RNA</fullName>
    </submittedName>
</protein>
<keyword evidence="3" id="KW-1185">Reference proteome</keyword>
<reference evidence="2 3" key="1">
    <citation type="submission" date="2023-12" db="EMBL/GenBank/DDBJ databases">
        <title>A high-quality genome assembly for Dillenia turbinata (Dilleniales).</title>
        <authorList>
            <person name="Chanderbali A."/>
        </authorList>
    </citation>
    <scope>NUCLEOTIDE SEQUENCE [LARGE SCALE GENOMIC DNA]</scope>
    <source>
        <strain evidence="2">LSX21</strain>
        <tissue evidence="2">Leaf</tissue>
    </source>
</reference>
<dbReference type="Proteomes" id="UP001370490">
    <property type="component" value="Unassembled WGS sequence"/>
</dbReference>
<comment type="caution">
    <text evidence="2">The sequence shown here is derived from an EMBL/GenBank/DDBJ whole genome shotgun (WGS) entry which is preliminary data.</text>
</comment>
<organism evidence="2 3">
    <name type="scientific">Dillenia turbinata</name>
    <dbReference type="NCBI Taxonomy" id="194707"/>
    <lineage>
        <taxon>Eukaryota</taxon>
        <taxon>Viridiplantae</taxon>
        <taxon>Streptophyta</taxon>
        <taxon>Embryophyta</taxon>
        <taxon>Tracheophyta</taxon>
        <taxon>Spermatophyta</taxon>
        <taxon>Magnoliopsida</taxon>
        <taxon>eudicotyledons</taxon>
        <taxon>Gunneridae</taxon>
        <taxon>Pentapetalae</taxon>
        <taxon>Dilleniales</taxon>
        <taxon>Dilleniaceae</taxon>
        <taxon>Dillenia</taxon>
    </lineage>
</organism>
<comment type="similarity">
    <text evidence="1">Belongs to the ARG7 family.</text>
</comment>
<evidence type="ECO:0000256" key="1">
    <source>
        <dbReference type="ARBA" id="ARBA00006974"/>
    </source>
</evidence>
<dbReference type="InterPro" id="IPR003676">
    <property type="entry name" value="SAUR_fam"/>
</dbReference>
<evidence type="ECO:0000313" key="2">
    <source>
        <dbReference type="EMBL" id="KAK6916665.1"/>
    </source>
</evidence>
<dbReference type="AlphaFoldDB" id="A0AAN8YY92"/>
<proteinExistence type="inferred from homology"/>
<dbReference type="EMBL" id="JBAMMX010000024">
    <property type="protein sequence ID" value="KAK6916665.1"/>
    <property type="molecule type" value="Genomic_DNA"/>
</dbReference>
<dbReference type="PANTHER" id="PTHR31929">
    <property type="entry name" value="SAUR-LIKE AUXIN-RESPONSIVE PROTEIN FAMILY-RELATED"/>
    <property type="match status" value="1"/>
</dbReference>
<gene>
    <name evidence="2" type="ORF">RJ641_019526</name>
</gene>
<sequence length="223" mass="25026">MGISFLEAIARTREIFRQKSLQCTTSRTSSQDLETRNLNVPKGYIAVYVGDTHKSRFMIPMCYLKHPLFLDLLRQVEEEFGFSHPMGGLTIPCSEDTFVAITSRLTNTAQGMSTKKLMAIHLPEIVVQTGRILQHKSHHLFTSHISSSVATTAHVPKGHIAVYVGETHKNRFVVSLSYLKQPLFLDLLRHAEEEFGFDHPMGGLTIPCSKDAFIDVTSALNVR</sequence>
<dbReference type="Pfam" id="PF02519">
    <property type="entry name" value="Auxin_inducible"/>
    <property type="match status" value="2"/>
</dbReference>
<accession>A0AAN8YY92</accession>
<name>A0AAN8YY92_9MAGN</name>